<feature type="transmembrane region" description="Helical" evidence="6">
    <location>
        <begin position="356"/>
        <end position="376"/>
    </location>
</feature>
<dbReference type="EMBL" id="CP097121">
    <property type="protein sequence ID" value="USS90738.1"/>
    <property type="molecule type" value="Genomic_DNA"/>
</dbReference>
<evidence type="ECO:0000256" key="3">
    <source>
        <dbReference type="ARBA" id="ARBA00022692"/>
    </source>
</evidence>
<name>A0ABY5BZD7_9LACO</name>
<dbReference type="Proteomes" id="UP001056164">
    <property type="component" value="Chromosome"/>
</dbReference>
<accession>A0ABY5BZD7</accession>
<dbReference type="InterPro" id="IPR020846">
    <property type="entry name" value="MFS_dom"/>
</dbReference>
<comment type="subcellular location">
    <subcellularLocation>
        <location evidence="1">Cell membrane</location>
        <topology evidence="1">Multi-pass membrane protein</topology>
    </subcellularLocation>
</comment>
<feature type="transmembrane region" description="Helical" evidence="6">
    <location>
        <begin position="87"/>
        <end position="114"/>
    </location>
</feature>
<feature type="transmembrane region" description="Helical" evidence="6">
    <location>
        <begin position="289"/>
        <end position="309"/>
    </location>
</feature>
<feature type="transmembrane region" description="Helical" evidence="6">
    <location>
        <begin position="236"/>
        <end position="256"/>
    </location>
</feature>
<evidence type="ECO:0000256" key="1">
    <source>
        <dbReference type="ARBA" id="ARBA00004651"/>
    </source>
</evidence>
<keyword evidence="5 6" id="KW-0472">Membrane</keyword>
<dbReference type="Gene3D" id="1.20.1250.20">
    <property type="entry name" value="MFS general substrate transporter like domains"/>
    <property type="match status" value="1"/>
</dbReference>
<feature type="transmembrane region" description="Helical" evidence="6">
    <location>
        <begin position="126"/>
        <end position="148"/>
    </location>
</feature>
<evidence type="ECO:0000256" key="2">
    <source>
        <dbReference type="ARBA" id="ARBA00022448"/>
    </source>
</evidence>
<feature type="transmembrane region" description="Helical" evidence="6">
    <location>
        <begin position="29"/>
        <end position="51"/>
    </location>
</feature>
<evidence type="ECO:0000256" key="6">
    <source>
        <dbReference type="SAM" id="Phobius"/>
    </source>
</evidence>
<keyword evidence="2" id="KW-0813">Transport</keyword>
<proteinExistence type="predicted"/>
<feature type="transmembrane region" description="Helical" evidence="6">
    <location>
        <begin position="321"/>
        <end position="344"/>
    </location>
</feature>
<dbReference type="InterPro" id="IPR053160">
    <property type="entry name" value="MFS_DHA3_Transporter"/>
</dbReference>
<evidence type="ECO:0000256" key="5">
    <source>
        <dbReference type="ARBA" id="ARBA00023136"/>
    </source>
</evidence>
<gene>
    <name evidence="8" type="ORF">M3M37_00450</name>
</gene>
<organism evidence="8 9">
    <name type="scientific">Fructilactobacillus carniphilus</name>
    <dbReference type="NCBI Taxonomy" id="2940297"/>
    <lineage>
        <taxon>Bacteria</taxon>
        <taxon>Bacillati</taxon>
        <taxon>Bacillota</taxon>
        <taxon>Bacilli</taxon>
        <taxon>Lactobacillales</taxon>
        <taxon>Lactobacillaceae</taxon>
        <taxon>Fructilactobacillus</taxon>
    </lineage>
</organism>
<sequence>MKKLLLYNGFSNVMLEVIVWMIYLKEQGWSVAEIAFLEGLFTIAQAAFEFPAGVISDRIGHKAALLMGETVCILYLTTYFFPSIHWLIYLGMILFALGLALISGTDVSLVYETVAKEEQPQYLKALGYFNFVGILAMALGNAAGGIIASYSWSLLFGLSIEVRVLSGFLVLGIDGQALQESSAPTFKSVLHNFAAFLVHERRFRFLVVAMSCSAAAVTLSYQYGPLILQELHFSTQMISVLFGLLAVVAAGLVLVVERLTRFISAPTLIMGLQILSLGLFAAFLLHNHVIIVIGLVVINIVFEMWHLLFENQMQTLTYEQTRASAFSLATFSESVILTVGSALVSLLTTKMELVNVVSYLGMFLLAVALLSLWVGWHRESK</sequence>
<dbReference type="PANTHER" id="PTHR23530">
    <property type="entry name" value="TRANSPORT PROTEIN-RELATED"/>
    <property type="match status" value="1"/>
</dbReference>
<feature type="transmembrane region" description="Helical" evidence="6">
    <location>
        <begin position="63"/>
        <end position="81"/>
    </location>
</feature>
<evidence type="ECO:0000256" key="4">
    <source>
        <dbReference type="ARBA" id="ARBA00022989"/>
    </source>
</evidence>
<feature type="transmembrane region" description="Helical" evidence="6">
    <location>
        <begin position="5"/>
        <end position="23"/>
    </location>
</feature>
<evidence type="ECO:0000313" key="9">
    <source>
        <dbReference type="Proteomes" id="UP001056164"/>
    </source>
</evidence>
<dbReference type="InterPro" id="IPR011701">
    <property type="entry name" value="MFS"/>
</dbReference>
<reference evidence="8" key="1">
    <citation type="submission" date="2022-05" db="EMBL/GenBank/DDBJ databases">
        <authorList>
            <person name="Oliphant S.A."/>
            <person name="Watson-Haigh N.S."/>
            <person name="Sumby K.M."/>
            <person name="Gardner J.M."/>
            <person name="Jiranek V."/>
        </authorList>
    </citation>
    <scope>NUCLEOTIDE SEQUENCE</scope>
    <source>
        <strain evidence="8">KI4_A6</strain>
    </source>
</reference>
<feature type="transmembrane region" description="Helical" evidence="6">
    <location>
        <begin position="263"/>
        <end position="283"/>
    </location>
</feature>
<feature type="transmembrane region" description="Helical" evidence="6">
    <location>
        <begin position="154"/>
        <end position="173"/>
    </location>
</feature>
<feature type="transmembrane region" description="Helical" evidence="6">
    <location>
        <begin position="205"/>
        <end position="224"/>
    </location>
</feature>
<evidence type="ECO:0000259" key="7">
    <source>
        <dbReference type="PROSITE" id="PS50850"/>
    </source>
</evidence>
<dbReference type="InterPro" id="IPR036259">
    <property type="entry name" value="MFS_trans_sf"/>
</dbReference>
<dbReference type="PANTHER" id="PTHR23530:SF1">
    <property type="entry name" value="PERMEASE, MAJOR FACILITATOR SUPERFAMILY-RELATED"/>
    <property type="match status" value="1"/>
</dbReference>
<dbReference type="Pfam" id="PF07690">
    <property type="entry name" value="MFS_1"/>
    <property type="match status" value="1"/>
</dbReference>
<feature type="domain" description="Major facilitator superfamily (MFS) profile" evidence="7">
    <location>
        <begin position="1"/>
        <end position="379"/>
    </location>
</feature>
<dbReference type="PROSITE" id="PS50850">
    <property type="entry name" value="MFS"/>
    <property type="match status" value="1"/>
</dbReference>
<keyword evidence="4 6" id="KW-1133">Transmembrane helix</keyword>
<keyword evidence="9" id="KW-1185">Reference proteome</keyword>
<evidence type="ECO:0000313" key="8">
    <source>
        <dbReference type="EMBL" id="USS90738.1"/>
    </source>
</evidence>
<protein>
    <submittedName>
        <fullName evidence="8">MFS transporter</fullName>
    </submittedName>
</protein>
<keyword evidence="3 6" id="KW-0812">Transmembrane</keyword>
<dbReference type="SUPFAM" id="SSF103473">
    <property type="entry name" value="MFS general substrate transporter"/>
    <property type="match status" value="1"/>
</dbReference>
<dbReference type="RefSeq" id="WP_252795251.1">
    <property type="nucleotide sequence ID" value="NZ_CP097121.1"/>
</dbReference>